<evidence type="ECO:0000313" key="2">
    <source>
        <dbReference type="EMBL" id="MCZ2722649.1"/>
    </source>
</evidence>
<dbReference type="PANTHER" id="PTHR48207">
    <property type="entry name" value="SUCCINATE--HYDROXYMETHYLGLUTARATE COA-TRANSFERASE"/>
    <property type="match status" value="1"/>
</dbReference>
<organism evidence="2 3">
    <name type="scientific">Marinomonas phaeophyticola</name>
    <dbReference type="NCBI Taxonomy" id="3004091"/>
    <lineage>
        <taxon>Bacteria</taxon>
        <taxon>Pseudomonadati</taxon>
        <taxon>Pseudomonadota</taxon>
        <taxon>Gammaproteobacteria</taxon>
        <taxon>Oceanospirillales</taxon>
        <taxon>Oceanospirillaceae</taxon>
        <taxon>Marinomonas</taxon>
    </lineage>
</organism>
<dbReference type="EMBL" id="JAPUBN010000018">
    <property type="protein sequence ID" value="MCZ2722649.1"/>
    <property type="molecule type" value="Genomic_DNA"/>
</dbReference>
<dbReference type="SUPFAM" id="SSF89796">
    <property type="entry name" value="CoA-transferase family III (CaiB/BaiF)"/>
    <property type="match status" value="1"/>
</dbReference>
<sequence>MITPYQPDTKGPLEGIRVLDMTRLAAGNMMTHMLADFGADVIKIERPGKGDDLRYFGAGGTWWKVYARSKKSLTLNIRSDEGKALLLKLVETADVLVENFVPGTLEKWGLSPEKLWQHQENLVIARISGWGQTGPYAHKPGFGTLIEGMSGFASMTGWEDRDPLLPPLALADMVSGMTGFGGTLAALLAIKSGQAKGQVVDLSLFEPLFGILGPWAATYQVTGEVPKRQGNRSDVAAPRNVYPCKDGKHLAMSASMQSMWEKLAQAINRPDLLDDPRFATPGARIDNAEVLDEIISAVMATRTLEENLNYYEQAGVTVGPICDISDLMNHEYVRGRGVLQDFADVDMGQVSMHNVFPRLSETPGAVRAPAPSLGQHNREILSELGFSTAQQSELVDQGVI</sequence>
<dbReference type="RefSeq" id="WP_269126433.1">
    <property type="nucleotide sequence ID" value="NZ_JAPUBN010000018.1"/>
</dbReference>
<evidence type="ECO:0000313" key="3">
    <source>
        <dbReference type="Proteomes" id="UP001149719"/>
    </source>
</evidence>
<gene>
    <name evidence="2" type="ORF">O1D97_13780</name>
</gene>
<proteinExistence type="predicted"/>
<dbReference type="InterPro" id="IPR050483">
    <property type="entry name" value="CoA-transferase_III_domain"/>
</dbReference>
<dbReference type="Pfam" id="PF02515">
    <property type="entry name" value="CoA_transf_3"/>
    <property type="match status" value="1"/>
</dbReference>
<dbReference type="InterPro" id="IPR023606">
    <property type="entry name" value="CoA-Trfase_III_dom_1_sf"/>
</dbReference>
<dbReference type="Gene3D" id="3.40.50.10540">
    <property type="entry name" value="Crotonobetainyl-coa:carnitine coa-transferase, domain 1"/>
    <property type="match status" value="1"/>
</dbReference>
<reference evidence="2" key="1">
    <citation type="submission" date="2022-12" db="EMBL/GenBank/DDBJ databases">
        <title>Marinomonas 15G1-11 sp. nov, isolated from marine algae.</title>
        <authorList>
            <person name="Butt M."/>
            <person name="Choi D.G."/>
            <person name="Kim J.M."/>
            <person name="Lee J.K."/>
            <person name="Baek J.H."/>
            <person name="Jeon C.O."/>
        </authorList>
    </citation>
    <scope>NUCLEOTIDE SEQUENCE</scope>
    <source>
        <strain evidence="2">15G1-11</strain>
    </source>
</reference>
<protein>
    <submittedName>
        <fullName evidence="2">CaiB/BaiF CoA-transferase family protein</fullName>
    </submittedName>
</protein>
<dbReference type="Gene3D" id="3.30.1540.10">
    <property type="entry name" value="formyl-coa transferase, domain 3"/>
    <property type="match status" value="1"/>
</dbReference>
<evidence type="ECO:0000256" key="1">
    <source>
        <dbReference type="ARBA" id="ARBA00022679"/>
    </source>
</evidence>
<dbReference type="InterPro" id="IPR003673">
    <property type="entry name" value="CoA-Trfase_fam_III"/>
</dbReference>
<keyword evidence="1" id="KW-0808">Transferase</keyword>
<dbReference type="InterPro" id="IPR044855">
    <property type="entry name" value="CoA-Trfase_III_dom3_sf"/>
</dbReference>
<name>A0ABT4JW95_9GAMM</name>
<accession>A0ABT4JW95</accession>
<dbReference type="PANTHER" id="PTHR48207:SF4">
    <property type="entry name" value="BLL6097 PROTEIN"/>
    <property type="match status" value="1"/>
</dbReference>
<comment type="caution">
    <text evidence="2">The sequence shown here is derived from an EMBL/GenBank/DDBJ whole genome shotgun (WGS) entry which is preliminary data.</text>
</comment>
<dbReference type="Proteomes" id="UP001149719">
    <property type="component" value="Unassembled WGS sequence"/>
</dbReference>
<keyword evidence="3" id="KW-1185">Reference proteome</keyword>